<evidence type="ECO:0000313" key="9">
    <source>
        <dbReference type="EMBL" id="GEK14385.1"/>
    </source>
</evidence>
<dbReference type="PRINTS" id="PR00607">
    <property type="entry name" value="CYTCHROMECIE"/>
</dbReference>
<dbReference type="InterPro" id="IPR009056">
    <property type="entry name" value="Cyt_c-like_dom"/>
</dbReference>
<feature type="signal peptide" evidence="7">
    <location>
        <begin position="1"/>
        <end position="27"/>
    </location>
</feature>
<dbReference type="PROSITE" id="PS51007">
    <property type="entry name" value="CYTC"/>
    <property type="match status" value="1"/>
</dbReference>
<dbReference type="SUPFAM" id="SSF46626">
    <property type="entry name" value="Cytochrome c"/>
    <property type="match status" value="1"/>
</dbReference>
<name>A0A510UNG2_ALIFS</name>
<keyword evidence="5 6" id="KW-0408">Iron</keyword>
<keyword evidence="3 6" id="KW-0479">Metal-binding</keyword>
<dbReference type="GO" id="GO:0020037">
    <property type="term" value="F:heme binding"/>
    <property type="evidence" value="ECO:0007669"/>
    <property type="project" value="InterPro"/>
</dbReference>
<dbReference type="InterPro" id="IPR002323">
    <property type="entry name" value="Cyt_CIE"/>
</dbReference>
<evidence type="ECO:0000259" key="8">
    <source>
        <dbReference type="PROSITE" id="PS51007"/>
    </source>
</evidence>
<accession>A0A510UNG2</accession>
<gene>
    <name evidence="9" type="ORF">AFI02nite_24210</name>
</gene>
<evidence type="ECO:0000256" key="6">
    <source>
        <dbReference type="PROSITE-ProRule" id="PRU00433"/>
    </source>
</evidence>
<dbReference type="GO" id="GO:0005506">
    <property type="term" value="F:iron ion binding"/>
    <property type="evidence" value="ECO:0007669"/>
    <property type="project" value="InterPro"/>
</dbReference>
<evidence type="ECO:0000256" key="7">
    <source>
        <dbReference type="SAM" id="SignalP"/>
    </source>
</evidence>
<protein>
    <submittedName>
        <fullName evidence="9">Cytochrome c</fullName>
    </submittedName>
</protein>
<keyword evidence="1" id="KW-0813">Transport</keyword>
<dbReference type="PANTHER" id="PTHR40942:SF4">
    <property type="entry name" value="CYTOCHROME C5"/>
    <property type="match status" value="1"/>
</dbReference>
<sequence length="138" mass="14655">MNFMEKSVRNIIIAIVAVLTFSTTSFAANNSDDAIAERIKPVGQVYLASDVPVVEEPTGPRSGEQVYNTFCIACHATGAAGAPKTQNAEDWAPRIAKGMDTLKDHALNGFNAMPAKGSCMNCSDDEVIAAVEHLIKGL</sequence>
<dbReference type="Proteomes" id="UP000321787">
    <property type="component" value="Unassembled WGS sequence"/>
</dbReference>
<proteinExistence type="predicted"/>
<feature type="chain" id="PRO_5021934479" evidence="7">
    <location>
        <begin position="28"/>
        <end position="138"/>
    </location>
</feature>
<evidence type="ECO:0000313" key="10">
    <source>
        <dbReference type="Proteomes" id="UP000321787"/>
    </source>
</evidence>
<keyword evidence="4" id="KW-0249">Electron transport</keyword>
<evidence type="ECO:0000256" key="1">
    <source>
        <dbReference type="ARBA" id="ARBA00022448"/>
    </source>
</evidence>
<dbReference type="PANTHER" id="PTHR40942">
    <property type="match status" value="1"/>
</dbReference>
<feature type="domain" description="Cytochrome c" evidence="8">
    <location>
        <begin position="58"/>
        <end position="136"/>
    </location>
</feature>
<keyword evidence="7" id="KW-0732">Signal</keyword>
<evidence type="ECO:0000256" key="3">
    <source>
        <dbReference type="ARBA" id="ARBA00022723"/>
    </source>
</evidence>
<comment type="caution">
    <text evidence="9">The sequence shown here is derived from an EMBL/GenBank/DDBJ whole genome shotgun (WGS) entry which is preliminary data.</text>
</comment>
<reference evidence="9 10" key="1">
    <citation type="submission" date="2019-07" db="EMBL/GenBank/DDBJ databases">
        <title>Whole genome shotgun sequence of Aliivibrio fischeri NBRC 101058.</title>
        <authorList>
            <person name="Hosoyama A."/>
            <person name="Uohara A."/>
            <person name="Ohji S."/>
            <person name="Ichikawa N."/>
        </authorList>
    </citation>
    <scope>NUCLEOTIDE SEQUENCE [LARGE SCALE GENOMIC DNA]</scope>
    <source>
        <strain evidence="9 10">NBRC 101058</strain>
    </source>
</reference>
<dbReference type="EMBL" id="BJTZ01000015">
    <property type="protein sequence ID" value="GEK14385.1"/>
    <property type="molecule type" value="Genomic_DNA"/>
</dbReference>
<evidence type="ECO:0000256" key="4">
    <source>
        <dbReference type="ARBA" id="ARBA00022982"/>
    </source>
</evidence>
<evidence type="ECO:0000256" key="2">
    <source>
        <dbReference type="ARBA" id="ARBA00022617"/>
    </source>
</evidence>
<dbReference type="InterPro" id="IPR036909">
    <property type="entry name" value="Cyt_c-like_dom_sf"/>
</dbReference>
<dbReference type="AlphaFoldDB" id="A0A510UNG2"/>
<organism evidence="9 10">
    <name type="scientific">Aliivibrio fischeri</name>
    <name type="common">Vibrio fischeri</name>
    <dbReference type="NCBI Taxonomy" id="668"/>
    <lineage>
        <taxon>Bacteria</taxon>
        <taxon>Pseudomonadati</taxon>
        <taxon>Pseudomonadota</taxon>
        <taxon>Gammaproteobacteria</taxon>
        <taxon>Vibrionales</taxon>
        <taxon>Vibrionaceae</taxon>
        <taxon>Aliivibrio</taxon>
    </lineage>
</organism>
<evidence type="ECO:0000256" key="5">
    <source>
        <dbReference type="ARBA" id="ARBA00023004"/>
    </source>
</evidence>
<dbReference type="Gene3D" id="1.10.760.10">
    <property type="entry name" value="Cytochrome c-like domain"/>
    <property type="match status" value="1"/>
</dbReference>
<keyword evidence="2 6" id="KW-0349">Heme</keyword>
<dbReference type="Pfam" id="PF13442">
    <property type="entry name" value="Cytochrome_CBB3"/>
    <property type="match status" value="1"/>
</dbReference>
<dbReference type="GO" id="GO:0009055">
    <property type="term" value="F:electron transfer activity"/>
    <property type="evidence" value="ECO:0007669"/>
    <property type="project" value="InterPro"/>
</dbReference>